<evidence type="ECO:0000256" key="1">
    <source>
        <dbReference type="SAM" id="MobiDB-lite"/>
    </source>
</evidence>
<protein>
    <recommendedName>
        <fullName evidence="4">Anti-sigma regulatory factor (Ser/Thr protein kinase)</fullName>
    </recommendedName>
</protein>
<dbReference type="RefSeq" id="WP_131799585.1">
    <property type="nucleotide sequence ID" value="NZ_FAOZ01000031.1"/>
</dbReference>
<keyword evidence="3" id="KW-1185">Reference proteome</keyword>
<evidence type="ECO:0000313" key="3">
    <source>
        <dbReference type="Proteomes" id="UP000198802"/>
    </source>
</evidence>
<gene>
    <name evidence="2" type="ORF">Ga0074812_13172</name>
</gene>
<dbReference type="EMBL" id="FAOZ01000031">
    <property type="protein sequence ID" value="CUU59772.1"/>
    <property type="molecule type" value="Genomic_DNA"/>
</dbReference>
<feature type="region of interest" description="Disordered" evidence="1">
    <location>
        <begin position="172"/>
        <end position="193"/>
    </location>
</feature>
<dbReference type="Proteomes" id="UP000198802">
    <property type="component" value="Unassembled WGS sequence"/>
</dbReference>
<evidence type="ECO:0008006" key="4">
    <source>
        <dbReference type="Google" id="ProtNLM"/>
    </source>
</evidence>
<sequence length="216" mass="24074">MTHRSNTDPPKRAVDPCFVRQRVFRHPADRHAIGDAGQNVIAQLRLWGLAELTDTAVLVLSELATSAVLASRGSHRRAGDQTVSWFAVRLNYRRNDLIIEVWDRTLEDPIPRGTEATRDRGFDFPIVAALAGDWGRYAPLTRGIGDSRMAVTWGRVVWAALRHDRPPFPENTRLARPCDLPRRSPPPVVATGAPSDPALVDSLLLQRTVDRLRVLG</sequence>
<accession>A0A0S4QXZ7</accession>
<name>A0A0S4QXZ7_9ACTN</name>
<reference evidence="3" key="1">
    <citation type="submission" date="2015-11" db="EMBL/GenBank/DDBJ databases">
        <authorList>
            <person name="Varghese N."/>
        </authorList>
    </citation>
    <scope>NUCLEOTIDE SEQUENCE [LARGE SCALE GENOMIC DNA]</scope>
    <source>
        <strain evidence="3">DSM 45899</strain>
    </source>
</reference>
<proteinExistence type="predicted"/>
<dbReference type="InterPro" id="IPR036890">
    <property type="entry name" value="HATPase_C_sf"/>
</dbReference>
<organism evidence="2 3">
    <name type="scientific">Parafrankia irregularis</name>
    <dbReference type="NCBI Taxonomy" id="795642"/>
    <lineage>
        <taxon>Bacteria</taxon>
        <taxon>Bacillati</taxon>
        <taxon>Actinomycetota</taxon>
        <taxon>Actinomycetes</taxon>
        <taxon>Frankiales</taxon>
        <taxon>Frankiaceae</taxon>
        <taxon>Parafrankia</taxon>
    </lineage>
</organism>
<dbReference type="Gene3D" id="3.30.565.10">
    <property type="entry name" value="Histidine kinase-like ATPase, C-terminal domain"/>
    <property type="match status" value="1"/>
</dbReference>
<dbReference type="AlphaFoldDB" id="A0A0S4QXZ7"/>
<evidence type="ECO:0000313" key="2">
    <source>
        <dbReference type="EMBL" id="CUU59772.1"/>
    </source>
</evidence>